<feature type="transmembrane region" description="Helical" evidence="5">
    <location>
        <begin position="343"/>
        <end position="363"/>
    </location>
</feature>
<evidence type="ECO:0000256" key="3">
    <source>
        <dbReference type="ARBA" id="ARBA00022989"/>
    </source>
</evidence>
<dbReference type="PANTHER" id="PTHR42718">
    <property type="entry name" value="MAJOR FACILITATOR SUPERFAMILY MULTIDRUG TRANSPORTER MFSC"/>
    <property type="match status" value="1"/>
</dbReference>
<dbReference type="InterPro" id="IPR011701">
    <property type="entry name" value="MFS"/>
</dbReference>
<feature type="transmembrane region" description="Helical" evidence="5">
    <location>
        <begin position="113"/>
        <end position="134"/>
    </location>
</feature>
<reference evidence="7" key="1">
    <citation type="submission" date="2021-01" db="EMBL/GenBank/DDBJ databases">
        <title>Whole genome shotgun sequence of Actinoplanes ferrugineus NBRC 15555.</title>
        <authorList>
            <person name="Komaki H."/>
            <person name="Tamura T."/>
        </authorList>
    </citation>
    <scope>NUCLEOTIDE SEQUENCE</scope>
    <source>
        <strain evidence="7">NBRC 15555</strain>
    </source>
</reference>
<dbReference type="Gene3D" id="1.20.1250.20">
    <property type="entry name" value="MFS general substrate transporter like domains"/>
    <property type="match status" value="2"/>
</dbReference>
<dbReference type="Proteomes" id="UP000598174">
    <property type="component" value="Unassembled WGS sequence"/>
</dbReference>
<evidence type="ECO:0000313" key="7">
    <source>
        <dbReference type="EMBL" id="GIE11957.1"/>
    </source>
</evidence>
<accession>A0A919ML84</accession>
<feature type="transmembrane region" description="Helical" evidence="5">
    <location>
        <begin position="418"/>
        <end position="436"/>
    </location>
</feature>
<dbReference type="Pfam" id="PF07690">
    <property type="entry name" value="MFS_1"/>
    <property type="match status" value="1"/>
</dbReference>
<dbReference type="PROSITE" id="PS50850">
    <property type="entry name" value="MFS"/>
    <property type="match status" value="1"/>
</dbReference>
<evidence type="ECO:0000313" key="8">
    <source>
        <dbReference type="Proteomes" id="UP000598174"/>
    </source>
</evidence>
<feature type="domain" description="Major facilitator superfamily (MFS) profile" evidence="6">
    <location>
        <begin position="22"/>
        <end position="469"/>
    </location>
</feature>
<gene>
    <name evidence="7" type="ORF">Afe05nite_37970</name>
</gene>
<comment type="caution">
    <text evidence="7">The sequence shown here is derived from an EMBL/GenBank/DDBJ whole genome shotgun (WGS) entry which is preliminary data.</text>
</comment>
<evidence type="ECO:0000256" key="4">
    <source>
        <dbReference type="ARBA" id="ARBA00023136"/>
    </source>
</evidence>
<comment type="subcellular location">
    <subcellularLocation>
        <location evidence="1">Cell membrane</location>
        <topology evidence="1">Multi-pass membrane protein</topology>
    </subcellularLocation>
</comment>
<dbReference type="InterPro" id="IPR036259">
    <property type="entry name" value="MFS_trans_sf"/>
</dbReference>
<dbReference type="GO" id="GO:0022857">
    <property type="term" value="F:transmembrane transporter activity"/>
    <property type="evidence" value="ECO:0007669"/>
    <property type="project" value="InterPro"/>
</dbReference>
<evidence type="ECO:0000259" key="6">
    <source>
        <dbReference type="PROSITE" id="PS50850"/>
    </source>
</evidence>
<dbReference type="InterPro" id="IPR020846">
    <property type="entry name" value="MFS_dom"/>
</dbReference>
<feature type="transmembrane region" description="Helical" evidence="5">
    <location>
        <begin position="181"/>
        <end position="200"/>
    </location>
</feature>
<evidence type="ECO:0000256" key="2">
    <source>
        <dbReference type="ARBA" id="ARBA00022692"/>
    </source>
</evidence>
<feature type="transmembrane region" description="Helical" evidence="5">
    <location>
        <begin position="375"/>
        <end position="397"/>
    </location>
</feature>
<dbReference type="GO" id="GO:0005886">
    <property type="term" value="C:plasma membrane"/>
    <property type="evidence" value="ECO:0007669"/>
    <property type="project" value="UniProtKB-SubCell"/>
</dbReference>
<dbReference type="EMBL" id="BOMM01000035">
    <property type="protein sequence ID" value="GIE11957.1"/>
    <property type="molecule type" value="Genomic_DNA"/>
</dbReference>
<feature type="transmembrane region" description="Helical" evidence="5">
    <location>
        <begin position="442"/>
        <end position="464"/>
    </location>
</feature>
<proteinExistence type="predicted"/>
<feature type="transmembrane region" description="Helical" evidence="5">
    <location>
        <begin position="88"/>
        <end position="107"/>
    </location>
</feature>
<feature type="transmembrane region" description="Helical" evidence="5">
    <location>
        <begin position="57"/>
        <end position="76"/>
    </location>
</feature>
<keyword evidence="4 5" id="KW-0472">Membrane</keyword>
<protein>
    <submittedName>
        <fullName evidence="7">MFS transporter</fullName>
    </submittedName>
</protein>
<dbReference type="RefSeq" id="WP_203818461.1">
    <property type="nucleotide sequence ID" value="NZ_BAAABP010000038.1"/>
</dbReference>
<name>A0A919ML84_9ACTN</name>
<feature type="transmembrane region" description="Helical" evidence="5">
    <location>
        <begin position="146"/>
        <end position="169"/>
    </location>
</feature>
<evidence type="ECO:0000256" key="1">
    <source>
        <dbReference type="ARBA" id="ARBA00004651"/>
    </source>
</evidence>
<dbReference type="SUPFAM" id="SSF103473">
    <property type="entry name" value="MFS general substrate transporter"/>
    <property type="match status" value="1"/>
</dbReference>
<evidence type="ECO:0000256" key="5">
    <source>
        <dbReference type="SAM" id="Phobius"/>
    </source>
</evidence>
<dbReference type="AlphaFoldDB" id="A0A919ML84"/>
<dbReference type="CDD" id="cd17321">
    <property type="entry name" value="MFS_MMR_MDR_like"/>
    <property type="match status" value="1"/>
</dbReference>
<dbReference type="PANTHER" id="PTHR42718:SF39">
    <property type="entry name" value="ACTINORHODIN TRANSPORTER-RELATED"/>
    <property type="match status" value="1"/>
</dbReference>
<feature type="transmembrane region" description="Helical" evidence="5">
    <location>
        <begin position="278"/>
        <end position="303"/>
    </location>
</feature>
<organism evidence="7 8">
    <name type="scientific">Paractinoplanes ferrugineus</name>
    <dbReference type="NCBI Taxonomy" id="113564"/>
    <lineage>
        <taxon>Bacteria</taxon>
        <taxon>Bacillati</taxon>
        <taxon>Actinomycetota</taxon>
        <taxon>Actinomycetes</taxon>
        <taxon>Micromonosporales</taxon>
        <taxon>Micromonosporaceae</taxon>
        <taxon>Paractinoplanes</taxon>
    </lineage>
</organism>
<feature type="transmembrane region" description="Helical" evidence="5">
    <location>
        <begin position="212"/>
        <end position="231"/>
    </location>
</feature>
<keyword evidence="3 5" id="KW-1133">Transmembrane helix</keyword>
<feature type="transmembrane region" description="Helical" evidence="5">
    <location>
        <begin position="315"/>
        <end position="336"/>
    </location>
</feature>
<keyword evidence="8" id="KW-1185">Reference proteome</keyword>
<feature type="transmembrane region" description="Helical" evidence="5">
    <location>
        <begin position="237"/>
        <end position="257"/>
    </location>
</feature>
<sequence>MTTTPPAEATPKTISNTQLWLTLIAVLLADALDLVDSTITNIAAPSIVHDLGAGESLIKWLGAAYALALGSLLVLGGRVGDKFGQRQTFLTGMAGFVAASAFAGLAPNGGTLIAARVLQGVFGAFLIPQGMAIITATFPKAAMQKAFSVFAPMLGIFAVGGPILGGFLIDANLFGLHWRPIFLINIVIGGFALVFAWRFLPNVPAHRGTRLDVLGSLLLIAALFGVLFGLITGSTDGWDALPIASIVVGVVVFGGFVRRQATTPEPLLARSLFTNRGFTAGLIMGLLVFAAFAGLMYVVSLFFQYELHYTPTHTAISLIPLTIGIMGGSGASAALIGRLGRRLAFAGLLLDVLGIAVLLFFVNRAGLDITWWQNAIALFIMGLGAGICFSTIFNTALGDVEAHEAGAASGSISAVQQVANGIGSAVVTSVFLTTVASGGVRAMTITLLVSLGLVSLCLLAVPLLPKQAAELDH</sequence>
<keyword evidence="2 5" id="KW-0812">Transmembrane</keyword>